<dbReference type="Gene3D" id="3.40.1350.10">
    <property type="match status" value="1"/>
</dbReference>
<evidence type="ECO:0000313" key="2">
    <source>
        <dbReference type="Proteomes" id="UP000652477"/>
    </source>
</evidence>
<dbReference type="GO" id="GO:0003676">
    <property type="term" value="F:nucleic acid binding"/>
    <property type="evidence" value="ECO:0007669"/>
    <property type="project" value="InterPro"/>
</dbReference>
<sequence length="217" mass="24731">MAWEKNITGVAEGSYRSLNGAADESIFQGRASKAGYFCFFKVWRDMPYDAVLDHAGNLYRVEVKGSSGDHFVVTRGGRAGQQIVRDPDVDRTRIIEREDCDFVVGIDSNNGDCYIIPTDIIEIIGIANLSQRAVQIFREKWELFKFNDGTAENTYRMSKENTRDGLCRLELEQVQKVAQTLNIAIPTESITIEGHRRMLDDEKEKTIYSIWKHLAEL</sequence>
<keyword evidence="2" id="KW-1185">Reference proteome</keyword>
<reference evidence="1" key="1">
    <citation type="submission" date="2020-08" db="EMBL/GenBank/DDBJ databases">
        <title>Genome public.</title>
        <authorList>
            <person name="Liu C."/>
            <person name="Sun Q."/>
        </authorList>
    </citation>
    <scope>NUCLEOTIDE SEQUENCE</scope>
    <source>
        <strain evidence="1">NSJ-55</strain>
    </source>
</reference>
<accession>A0A923LGM5</accession>
<evidence type="ECO:0008006" key="3">
    <source>
        <dbReference type="Google" id="ProtNLM"/>
    </source>
</evidence>
<gene>
    <name evidence="1" type="ORF">H8S37_03260</name>
</gene>
<organism evidence="1 2">
    <name type="scientific">Mediterraneibacter hominis</name>
    <dbReference type="NCBI Taxonomy" id="2763054"/>
    <lineage>
        <taxon>Bacteria</taxon>
        <taxon>Bacillati</taxon>
        <taxon>Bacillota</taxon>
        <taxon>Clostridia</taxon>
        <taxon>Lachnospirales</taxon>
        <taxon>Lachnospiraceae</taxon>
        <taxon>Mediterraneibacter</taxon>
    </lineage>
</organism>
<evidence type="ECO:0000313" key="1">
    <source>
        <dbReference type="EMBL" id="MBC5687953.1"/>
    </source>
</evidence>
<dbReference type="Proteomes" id="UP000652477">
    <property type="component" value="Unassembled WGS sequence"/>
</dbReference>
<dbReference type="EMBL" id="JACOPF010000001">
    <property type="protein sequence ID" value="MBC5687953.1"/>
    <property type="molecule type" value="Genomic_DNA"/>
</dbReference>
<proteinExistence type="predicted"/>
<dbReference type="InterPro" id="IPR011856">
    <property type="entry name" value="tRNA_endonuc-like_dom_sf"/>
</dbReference>
<comment type="caution">
    <text evidence="1">The sequence shown here is derived from an EMBL/GenBank/DDBJ whole genome shotgun (WGS) entry which is preliminary data.</text>
</comment>
<protein>
    <recommendedName>
        <fullName evidence="3">PD(D/E)XK endonuclease domain-containing protein</fullName>
    </recommendedName>
</protein>
<dbReference type="RefSeq" id="WP_186874603.1">
    <property type="nucleotide sequence ID" value="NZ_JACOPF010000001.1"/>
</dbReference>
<name>A0A923LGM5_9FIRM</name>
<dbReference type="AlphaFoldDB" id="A0A923LGM5"/>